<sequence length="102" mass="11076">MYICAYSSGAATKNTDILECQVGGGHPLPEKWVQRGCNALTRTSRTNLIPPASFRPNAIPPKSRSDREHNLIVEKAYVEDQMCAEGIPGNVCGKIQDCQISG</sequence>
<accession>A0AAD2H8J6</accession>
<protein>
    <submittedName>
        <fullName evidence="1">Uncharacterized protein</fullName>
    </submittedName>
</protein>
<dbReference type="Proteomes" id="UP001295794">
    <property type="component" value="Unassembled WGS sequence"/>
</dbReference>
<proteinExistence type="predicted"/>
<comment type="caution">
    <text evidence="1">The sequence shown here is derived from an EMBL/GenBank/DDBJ whole genome shotgun (WGS) entry which is preliminary data.</text>
</comment>
<dbReference type="AlphaFoldDB" id="A0AAD2H8J6"/>
<evidence type="ECO:0000313" key="1">
    <source>
        <dbReference type="EMBL" id="CAK5270765.1"/>
    </source>
</evidence>
<name>A0AAD2H8J6_9AGAR</name>
<dbReference type="EMBL" id="CAVNYO010000169">
    <property type="protein sequence ID" value="CAK5270765.1"/>
    <property type="molecule type" value="Genomic_DNA"/>
</dbReference>
<reference evidence="1" key="1">
    <citation type="submission" date="2023-11" db="EMBL/GenBank/DDBJ databases">
        <authorList>
            <person name="De Vega J J."/>
            <person name="De Vega J J."/>
        </authorList>
    </citation>
    <scope>NUCLEOTIDE SEQUENCE</scope>
</reference>
<organism evidence="1 2">
    <name type="scientific">Mycena citricolor</name>
    <dbReference type="NCBI Taxonomy" id="2018698"/>
    <lineage>
        <taxon>Eukaryota</taxon>
        <taxon>Fungi</taxon>
        <taxon>Dikarya</taxon>
        <taxon>Basidiomycota</taxon>
        <taxon>Agaricomycotina</taxon>
        <taxon>Agaricomycetes</taxon>
        <taxon>Agaricomycetidae</taxon>
        <taxon>Agaricales</taxon>
        <taxon>Marasmiineae</taxon>
        <taxon>Mycenaceae</taxon>
        <taxon>Mycena</taxon>
    </lineage>
</organism>
<evidence type="ECO:0000313" key="2">
    <source>
        <dbReference type="Proteomes" id="UP001295794"/>
    </source>
</evidence>
<gene>
    <name evidence="1" type="ORF">MYCIT1_LOCUS15451</name>
</gene>
<keyword evidence="2" id="KW-1185">Reference proteome</keyword>